<dbReference type="Proteomes" id="UP000191144">
    <property type="component" value="Chromosome F"/>
</dbReference>
<evidence type="ECO:0000313" key="2">
    <source>
        <dbReference type="EMBL" id="SCU97010.1"/>
    </source>
</evidence>
<keyword evidence="1" id="KW-0472">Membrane</keyword>
<dbReference type="EMBL" id="LT598477">
    <property type="protein sequence ID" value="SCU97010.1"/>
    <property type="molecule type" value="Genomic_DNA"/>
</dbReference>
<keyword evidence="3" id="KW-1185">Reference proteome</keyword>
<reference evidence="3" key="1">
    <citation type="submission" date="2016-03" db="EMBL/GenBank/DDBJ databases">
        <authorList>
            <person name="Devillers Hugo."/>
        </authorList>
    </citation>
    <scope>NUCLEOTIDE SEQUENCE [LARGE SCALE GENOMIC DNA]</scope>
</reference>
<keyword evidence="1" id="KW-1133">Transmembrane helix</keyword>
<evidence type="ECO:0000256" key="1">
    <source>
        <dbReference type="SAM" id="Phobius"/>
    </source>
</evidence>
<dbReference type="PANTHER" id="PTHR36784">
    <property type="entry name" value="HISTONE-LYSINE N-METHYLTRANSFERASE"/>
    <property type="match status" value="1"/>
</dbReference>
<accession>A0A1G4K0H4</accession>
<dbReference type="AlphaFoldDB" id="A0A1G4K0H4"/>
<dbReference type="OrthoDB" id="4074030at2759"/>
<evidence type="ECO:0000313" key="3">
    <source>
        <dbReference type="Proteomes" id="UP000191144"/>
    </source>
</evidence>
<name>A0A1G4K0H4_9SACH</name>
<organism evidence="2 3">
    <name type="scientific">Lachancea meyersii CBS 8951</name>
    <dbReference type="NCBI Taxonomy" id="1266667"/>
    <lineage>
        <taxon>Eukaryota</taxon>
        <taxon>Fungi</taxon>
        <taxon>Dikarya</taxon>
        <taxon>Ascomycota</taxon>
        <taxon>Saccharomycotina</taxon>
        <taxon>Saccharomycetes</taxon>
        <taxon>Saccharomycetales</taxon>
        <taxon>Saccharomycetaceae</taxon>
        <taxon>Lachancea</taxon>
    </lineage>
</organism>
<dbReference type="PANTHER" id="PTHR36784:SF1">
    <property type="entry name" value="HISTONE-LYSINE N-METHYLTRANSFERASE"/>
    <property type="match status" value="1"/>
</dbReference>
<protein>
    <submittedName>
        <fullName evidence="2">LAME_0F18206g1_1</fullName>
    </submittedName>
</protein>
<feature type="transmembrane region" description="Helical" evidence="1">
    <location>
        <begin position="85"/>
        <end position="105"/>
    </location>
</feature>
<sequence>MSRLRRFNRSVLDKVNGNDGDDSGILMHPLDEEEQEEYVSDLELRNNSSNNQAVQILSVAFVVCCGVFLSLLMKVRKLDGDTMTYKRLLLFSINSTICSLITLRYDIIKDFKVSRSISVRITTRRIDAVNCILLLLISWEVSEKVDKYSLGVLLHVPLMLFGVSQVSKRWMDQLDNEISSLRGLKYKYKNV</sequence>
<feature type="transmembrane region" description="Helical" evidence="1">
    <location>
        <begin position="53"/>
        <end position="73"/>
    </location>
</feature>
<keyword evidence="1" id="KW-0812">Transmembrane</keyword>
<gene>
    <name evidence="2" type="ORF">LAME_0F18206G</name>
</gene>
<proteinExistence type="predicted"/>